<dbReference type="Proteomes" id="UP000663882">
    <property type="component" value="Unassembled WGS sequence"/>
</dbReference>
<reference evidence="1" key="1">
    <citation type="submission" date="2021-02" db="EMBL/GenBank/DDBJ databases">
        <authorList>
            <person name="Nowell W R."/>
        </authorList>
    </citation>
    <scope>NUCLEOTIDE SEQUENCE</scope>
</reference>
<organism evidence="1 2">
    <name type="scientific">Rotaria sordida</name>
    <dbReference type="NCBI Taxonomy" id="392033"/>
    <lineage>
        <taxon>Eukaryota</taxon>
        <taxon>Metazoa</taxon>
        <taxon>Spiralia</taxon>
        <taxon>Gnathifera</taxon>
        <taxon>Rotifera</taxon>
        <taxon>Eurotatoria</taxon>
        <taxon>Bdelloidea</taxon>
        <taxon>Philodinida</taxon>
        <taxon>Philodinidae</taxon>
        <taxon>Rotaria</taxon>
    </lineage>
</organism>
<accession>A0A814JDP9</accession>
<name>A0A814JDP9_9BILA</name>
<dbReference type="AlphaFoldDB" id="A0A814JDP9"/>
<evidence type="ECO:0000313" key="2">
    <source>
        <dbReference type="Proteomes" id="UP000663882"/>
    </source>
</evidence>
<proteinExistence type="predicted"/>
<dbReference type="EMBL" id="CAJNOO010000791">
    <property type="protein sequence ID" value="CAF1034506.1"/>
    <property type="molecule type" value="Genomic_DNA"/>
</dbReference>
<protein>
    <submittedName>
        <fullName evidence="1">Uncharacterized protein</fullName>
    </submittedName>
</protein>
<dbReference type="OrthoDB" id="9971973at2759"/>
<sequence>MLNSLINSARNSTKSIQQYNSQPSSREINMSNLCPDALAAWGVQHPADLNYRVELARRISLTFDDSDQIIILDDVAIVLPESERTSFHGIRGYDRSLLPALWLSTGFRSGGRIIVYSPPNSVELESFLKLKQLIQERLERSIQIKIFYEDSNHQLLELIDIFEKNSKQYMKICETFAQRSSNDFYPEYYIDILKQHIDKITEGVHRSFVFPYEMTEFHQQELQSYGDRLKLPDIPTNDKAKHNFFLRSQAFTALPKLLAASPDGTIIGHYQQYIKTLEYLDPIHTENRAGNIEVFARTIIEAIDQLYHKYNLSAFVKLDASGAAGWSCMVPSEHSIIYDCEEEQEKRINYLREYMEDKIVGEQLPRLAVIEEFIEPQKRSGDIYADYTVCGFVLDGKLFPTSINLCGTENGCYVEQWTSYASTDLNDSPIYWQRMFQTYSLMVAVEASEFGYKNGIYAGDLFVTKNGRHKQRDWNIRRGGRSSPESLIIFGMPNYETKITLSMTNFELNGKMNNIELFYLYTKICQRLTNDYGMYIISSGLGYCCKDNKENDYLKFNILIHPKWLVNTDSNGQKQQSPRSEHRNKVMEIIREITSQILQNKN</sequence>
<comment type="caution">
    <text evidence="1">The sequence shown here is derived from an EMBL/GenBank/DDBJ whole genome shotgun (WGS) entry which is preliminary data.</text>
</comment>
<gene>
    <name evidence="1" type="ORF">RFH988_LOCUS15892</name>
</gene>
<evidence type="ECO:0000313" key="1">
    <source>
        <dbReference type="EMBL" id="CAF1034506.1"/>
    </source>
</evidence>